<accession>A0ACC1QZM6</accession>
<keyword evidence="2" id="KW-1185">Reference proteome</keyword>
<sequence length="828" mass="92405">MGFLAFLQRRQGDKPPLFNSPSTVTLSHQRSNNSTTVTKLRRRSDADLLKRKNVLTQQHASQDREASETTPDDYAQAEESCATPAITVMKSPSIAESQQSWQSESRPFTAPYGAMGMAYNTPNEPIPFSNSAKRRLSNSSSYSDLLQSRRSSVASSSAVSAACRHVDLLDAHGQLGPSDFKARIKASGSREYGEDVAERNIGQNGLLLGSPAVQKFYATRASQVVLRRQNTSQSKFRKYSNTDVILEHPEIEDAYPRPSSRASSIFTAKSMPTPRVRATSLFESTGFLEPQYTGRASIASIASSHATVSSIGQPKLETSKARSEMEAEESDDTCPPSIPRYRRNERDSSLERPSSALGSVRRARQSMDAMSAYNVTEYIKEESEEELFNDDAVYKRLSAQHQRASHAIQSQTLSIENMLRWRQSFGEVDEDQRSTLTERAADSRDSRRQWSITSTEPTEQSDVSSVNFRPLSRATATTSVDIPSIMDPDEKNSCKTRPSYDIERSQQGDDDDACSITTDGSNIDAFMEKRKRRAAAEDSALVFNESGFFSGGGALPGLFDLFQVLPAPIAEEPAKEELASLRPMTWQDNVSFSDFMGRAFPMQRGSMDTREDPGERLISPQGSRWPKLTAKRLKKLAGLELVATDNIQNHLRLDLKYKTVDIYHYTSVLKENLLSSAHCDSHDDIGRGISEGNMPRDLALETLATLQEILFPLDADSQTLLQSLVSKQSFDPDCLRLDTRPYRRPEEKTVQYRYWGARLADLHEQMEAPTPNGYFEKWMERRSGARYVMMATLGGVVIAVVLGALSLAVSIFQAWVGYQQWQHPINPS</sequence>
<evidence type="ECO:0000313" key="1">
    <source>
        <dbReference type="EMBL" id="KAJ3496144.1"/>
    </source>
</evidence>
<organism evidence="1 2">
    <name type="scientific">Lecanicillium saksenae</name>
    <dbReference type="NCBI Taxonomy" id="468837"/>
    <lineage>
        <taxon>Eukaryota</taxon>
        <taxon>Fungi</taxon>
        <taxon>Dikarya</taxon>
        <taxon>Ascomycota</taxon>
        <taxon>Pezizomycotina</taxon>
        <taxon>Sordariomycetes</taxon>
        <taxon>Hypocreomycetidae</taxon>
        <taxon>Hypocreales</taxon>
        <taxon>Cordycipitaceae</taxon>
        <taxon>Lecanicillium</taxon>
    </lineage>
</organism>
<proteinExistence type="predicted"/>
<name>A0ACC1QZM6_9HYPO</name>
<gene>
    <name evidence="1" type="ORF">NLG97_g2867</name>
</gene>
<dbReference type="EMBL" id="JANAKD010000216">
    <property type="protein sequence ID" value="KAJ3496144.1"/>
    <property type="molecule type" value="Genomic_DNA"/>
</dbReference>
<evidence type="ECO:0000313" key="2">
    <source>
        <dbReference type="Proteomes" id="UP001148737"/>
    </source>
</evidence>
<comment type="caution">
    <text evidence="1">The sequence shown here is derived from an EMBL/GenBank/DDBJ whole genome shotgun (WGS) entry which is preliminary data.</text>
</comment>
<reference evidence="1" key="1">
    <citation type="submission" date="2022-07" db="EMBL/GenBank/DDBJ databases">
        <title>Genome Sequence of Lecanicillium saksenae.</title>
        <authorList>
            <person name="Buettner E."/>
        </authorList>
    </citation>
    <scope>NUCLEOTIDE SEQUENCE</scope>
    <source>
        <strain evidence="1">VT-O1</strain>
    </source>
</reference>
<dbReference type="Proteomes" id="UP001148737">
    <property type="component" value="Unassembled WGS sequence"/>
</dbReference>
<protein>
    <submittedName>
        <fullName evidence="1">Uncharacterized protein</fullName>
    </submittedName>
</protein>